<dbReference type="RefSeq" id="WP_303549873.1">
    <property type="nucleotide sequence ID" value="NZ_JAUOPG010000004.1"/>
</dbReference>
<accession>A0AAW7XIY7</accession>
<comment type="caution">
    <text evidence="2">The sequence shown here is derived from an EMBL/GenBank/DDBJ whole genome shotgun (WGS) entry which is preliminary data.</text>
</comment>
<protein>
    <recommendedName>
        <fullName evidence="4">Peptidase M16 C-terminal domain-containing protein</fullName>
    </recommendedName>
</protein>
<dbReference type="Gene3D" id="3.30.830.10">
    <property type="entry name" value="Metalloenzyme, LuxS/M16 peptidase-like"/>
    <property type="match status" value="1"/>
</dbReference>
<organism evidence="2 3">
    <name type="scientific">Neptunomonas phycophila</name>
    <dbReference type="NCBI Taxonomy" id="1572645"/>
    <lineage>
        <taxon>Bacteria</taxon>
        <taxon>Pseudomonadati</taxon>
        <taxon>Pseudomonadota</taxon>
        <taxon>Gammaproteobacteria</taxon>
        <taxon>Oceanospirillales</taxon>
        <taxon>Oceanospirillaceae</taxon>
        <taxon>Neptunomonas</taxon>
    </lineage>
</organism>
<proteinExistence type="predicted"/>
<keyword evidence="1" id="KW-1133">Transmembrane helix</keyword>
<keyword evidence="1" id="KW-0812">Transmembrane</keyword>
<evidence type="ECO:0000313" key="3">
    <source>
        <dbReference type="Proteomes" id="UP001169862"/>
    </source>
</evidence>
<evidence type="ECO:0000313" key="2">
    <source>
        <dbReference type="EMBL" id="MDO6453582.1"/>
    </source>
</evidence>
<sequence>MTTKEDAPLFNRSYLKLMPVLVGAVILWLSLSNQSDKAPKVETLTPDHTYLVVHKQTTVPALHLTYAVAPGLSYQQAEYRHAIQHAFNQALGNYPAISAYWFDDRVTLHIPVSRIRSGSLPKLIDAFITDVFDLYPNALKRAAAEHYLDQNEQQAQALLNLTQQIAGYRSTVSVQQIFSQPPLALLELTSRDKKLTQDITQQIAALSSRHASLDTQDASSLSTPSSIHLTHRGTGYLYMLGQAARANTMDDTDLVASHLLGQQLATLTSNSDIQFRLVQKPLRPIGYRALLLQKDSPFKAGLEDRLKATIEQTLSNEQLDTTRTLLVQQYRDQLADSQSRIALINQGLFYNRPTVSADQFRDTLDDITLAQVITRINEWLDPNRSLTLLIEPL</sequence>
<reference evidence="2" key="1">
    <citation type="submission" date="2023-07" db="EMBL/GenBank/DDBJ databases">
        <title>Genome content predicts the carbon catabolic preferences of heterotrophic bacteria.</title>
        <authorList>
            <person name="Gralka M."/>
        </authorList>
    </citation>
    <scope>NUCLEOTIDE SEQUENCE</scope>
    <source>
        <strain evidence="2">I2M16</strain>
    </source>
</reference>
<name>A0AAW7XIY7_9GAMM</name>
<gene>
    <name evidence="2" type="ORF">Q4490_08395</name>
</gene>
<evidence type="ECO:0000256" key="1">
    <source>
        <dbReference type="SAM" id="Phobius"/>
    </source>
</evidence>
<dbReference type="InterPro" id="IPR011249">
    <property type="entry name" value="Metalloenz_LuxS/M16"/>
</dbReference>
<dbReference type="Proteomes" id="UP001169862">
    <property type="component" value="Unassembled WGS sequence"/>
</dbReference>
<evidence type="ECO:0008006" key="4">
    <source>
        <dbReference type="Google" id="ProtNLM"/>
    </source>
</evidence>
<dbReference type="GO" id="GO:0046872">
    <property type="term" value="F:metal ion binding"/>
    <property type="evidence" value="ECO:0007669"/>
    <property type="project" value="InterPro"/>
</dbReference>
<feature type="transmembrane region" description="Helical" evidence="1">
    <location>
        <begin position="14"/>
        <end position="31"/>
    </location>
</feature>
<dbReference type="SUPFAM" id="SSF63411">
    <property type="entry name" value="LuxS/MPP-like metallohydrolase"/>
    <property type="match status" value="1"/>
</dbReference>
<keyword evidence="1" id="KW-0472">Membrane</keyword>
<dbReference type="EMBL" id="JAUOPG010000004">
    <property type="protein sequence ID" value="MDO6453582.1"/>
    <property type="molecule type" value="Genomic_DNA"/>
</dbReference>
<dbReference type="AlphaFoldDB" id="A0AAW7XIY7"/>